<name>A0AAD9LFK7_BABDI</name>
<proteinExistence type="predicted"/>
<comment type="caution">
    <text evidence="1">The sequence shown here is derived from an EMBL/GenBank/DDBJ whole genome shotgun (WGS) entry which is preliminary data.</text>
</comment>
<dbReference type="EMBL" id="JAHBMH010000062">
    <property type="protein sequence ID" value="KAK1934760.1"/>
    <property type="molecule type" value="Genomic_DNA"/>
</dbReference>
<sequence length="274" mass="32000">MIIQKYSTVRTINYKETTMEPSLNHVDKDYLEKDLDGLLNTIFSEQYRNNTDTKAVESKKVYVAHNYMVRKLKNVFSLVMEKEDESSTKLLHKILEAILMTKGNITATQLERVLCIGTKCNGEQHLALNAAFLAILGCREIMTDEAVRHIYNIMQHIRTSQEPAEHLEAINIYYAVIKQHPYLLHQLAQHHRSYLEYIREMAQFVRLKVPHEDDITQVKDLRKILDFLRVDHYAAITGHIYLPIVINRTNMAIDILTKRDMCYESEECTPQTTM</sequence>
<dbReference type="Proteomes" id="UP001195914">
    <property type="component" value="Unassembled WGS sequence"/>
</dbReference>
<evidence type="ECO:0000313" key="2">
    <source>
        <dbReference type="Proteomes" id="UP001195914"/>
    </source>
</evidence>
<dbReference type="AlphaFoldDB" id="A0AAD9LFK7"/>
<reference evidence="1" key="1">
    <citation type="journal article" date="2014" name="Nucleic Acids Res.">
        <title>The evolutionary dynamics of variant antigen genes in Babesia reveal a history of genomic innovation underlying host-parasite interaction.</title>
        <authorList>
            <person name="Jackson A.P."/>
            <person name="Otto T.D."/>
            <person name="Darby A."/>
            <person name="Ramaprasad A."/>
            <person name="Xia D."/>
            <person name="Echaide I.E."/>
            <person name="Farber M."/>
            <person name="Gahlot S."/>
            <person name="Gamble J."/>
            <person name="Gupta D."/>
            <person name="Gupta Y."/>
            <person name="Jackson L."/>
            <person name="Malandrin L."/>
            <person name="Malas T.B."/>
            <person name="Moussa E."/>
            <person name="Nair M."/>
            <person name="Reid A.J."/>
            <person name="Sanders M."/>
            <person name="Sharma J."/>
            <person name="Tracey A."/>
            <person name="Quail M.A."/>
            <person name="Weir W."/>
            <person name="Wastling J.M."/>
            <person name="Hall N."/>
            <person name="Willadsen P."/>
            <person name="Lingelbach K."/>
            <person name="Shiels B."/>
            <person name="Tait A."/>
            <person name="Berriman M."/>
            <person name="Allred D.R."/>
            <person name="Pain A."/>
        </authorList>
    </citation>
    <scope>NUCLEOTIDE SEQUENCE</scope>
    <source>
        <strain evidence="1">1802A</strain>
    </source>
</reference>
<reference evidence="1" key="2">
    <citation type="submission" date="2021-05" db="EMBL/GenBank/DDBJ databases">
        <authorList>
            <person name="Pain A."/>
        </authorList>
    </citation>
    <scope>NUCLEOTIDE SEQUENCE</scope>
    <source>
        <strain evidence="1">1802A</strain>
    </source>
</reference>
<protein>
    <submittedName>
        <fullName evidence="1">Uncharacterized protein</fullName>
    </submittedName>
</protein>
<organism evidence="1 2">
    <name type="scientific">Babesia divergens</name>
    <dbReference type="NCBI Taxonomy" id="32595"/>
    <lineage>
        <taxon>Eukaryota</taxon>
        <taxon>Sar</taxon>
        <taxon>Alveolata</taxon>
        <taxon>Apicomplexa</taxon>
        <taxon>Aconoidasida</taxon>
        <taxon>Piroplasmida</taxon>
        <taxon>Babesiidae</taxon>
        <taxon>Babesia</taxon>
    </lineage>
</organism>
<evidence type="ECO:0000313" key="1">
    <source>
        <dbReference type="EMBL" id="KAK1934760.1"/>
    </source>
</evidence>
<gene>
    <name evidence="1" type="ORF">X943_001078</name>
</gene>
<keyword evidence="2" id="KW-1185">Reference proteome</keyword>
<accession>A0AAD9LFK7</accession>